<organism evidence="8 9">
    <name type="scientific">Oceanicoccus sagamiensis</name>
    <dbReference type="NCBI Taxonomy" id="716816"/>
    <lineage>
        <taxon>Bacteria</taxon>
        <taxon>Pseudomonadati</taxon>
        <taxon>Pseudomonadota</taxon>
        <taxon>Gammaproteobacteria</taxon>
        <taxon>Cellvibrionales</taxon>
        <taxon>Spongiibacteraceae</taxon>
        <taxon>Oceanicoccus</taxon>
    </lineage>
</organism>
<dbReference type="Pfam" id="PF00989">
    <property type="entry name" value="PAS"/>
    <property type="match status" value="1"/>
</dbReference>
<evidence type="ECO:0000313" key="8">
    <source>
        <dbReference type="EMBL" id="ARN74544.1"/>
    </source>
</evidence>
<dbReference type="SUPFAM" id="SSF55785">
    <property type="entry name" value="PYP-like sensor domain (PAS domain)"/>
    <property type="match status" value="1"/>
</dbReference>
<dbReference type="CDD" id="cd00130">
    <property type="entry name" value="PAS"/>
    <property type="match status" value="1"/>
</dbReference>
<dbReference type="InterPro" id="IPR003594">
    <property type="entry name" value="HATPase_dom"/>
</dbReference>
<feature type="domain" description="Response regulatory" evidence="6">
    <location>
        <begin position="17"/>
        <end position="133"/>
    </location>
</feature>
<dbReference type="GO" id="GO:0000155">
    <property type="term" value="F:phosphorelay sensor kinase activity"/>
    <property type="evidence" value="ECO:0007669"/>
    <property type="project" value="InterPro"/>
</dbReference>
<name>A0A1X9NBX4_9GAMM</name>
<dbReference type="SUPFAM" id="SSF47384">
    <property type="entry name" value="Homodimeric domain of signal transducing histidine kinase"/>
    <property type="match status" value="1"/>
</dbReference>
<evidence type="ECO:0000259" key="6">
    <source>
        <dbReference type="PROSITE" id="PS50110"/>
    </source>
</evidence>
<evidence type="ECO:0000313" key="9">
    <source>
        <dbReference type="Proteomes" id="UP000193450"/>
    </source>
</evidence>
<gene>
    <name evidence="8" type="ORF">BST96_10675</name>
</gene>
<dbReference type="OrthoDB" id="1931120at2"/>
<feature type="modified residue" description="4-aspartylphosphate" evidence="4">
    <location>
        <position position="66"/>
    </location>
</feature>
<dbReference type="Pfam" id="PF00072">
    <property type="entry name" value="Response_reg"/>
    <property type="match status" value="1"/>
</dbReference>
<dbReference type="Pfam" id="PF00512">
    <property type="entry name" value="HisKA"/>
    <property type="match status" value="1"/>
</dbReference>
<dbReference type="SUPFAM" id="SSF52172">
    <property type="entry name" value="CheY-like"/>
    <property type="match status" value="1"/>
</dbReference>
<dbReference type="EC" id="2.7.13.3" evidence="2"/>
<evidence type="ECO:0000256" key="2">
    <source>
        <dbReference type="ARBA" id="ARBA00012438"/>
    </source>
</evidence>
<dbReference type="EMBL" id="CP019343">
    <property type="protein sequence ID" value="ARN74544.1"/>
    <property type="molecule type" value="Genomic_DNA"/>
</dbReference>
<dbReference type="Gene3D" id="3.30.565.10">
    <property type="entry name" value="Histidine kinase-like ATPase, C-terminal domain"/>
    <property type="match status" value="1"/>
</dbReference>
<dbReference type="SUPFAM" id="SSF55874">
    <property type="entry name" value="ATPase domain of HSP90 chaperone/DNA topoisomerase II/histidine kinase"/>
    <property type="match status" value="1"/>
</dbReference>
<dbReference type="CDD" id="cd19920">
    <property type="entry name" value="REC_PA4781-like"/>
    <property type="match status" value="1"/>
</dbReference>
<protein>
    <recommendedName>
        <fullName evidence="2">histidine kinase</fullName>
        <ecNumber evidence="2">2.7.13.3</ecNumber>
    </recommendedName>
</protein>
<dbReference type="RefSeq" id="WP_085758690.1">
    <property type="nucleotide sequence ID" value="NZ_CP019343.1"/>
</dbReference>
<accession>A0A1X9NBX4</accession>
<dbReference type="InterPro" id="IPR035965">
    <property type="entry name" value="PAS-like_dom_sf"/>
</dbReference>
<dbReference type="InterPro" id="IPR013767">
    <property type="entry name" value="PAS_fold"/>
</dbReference>
<dbReference type="SMART" id="SM00388">
    <property type="entry name" value="HisKA"/>
    <property type="match status" value="1"/>
</dbReference>
<dbReference type="InterPro" id="IPR001789">
    <property type="entry name" value="Sig_transdc_resp-reg_receiver"/>
</dbReference>
<dbReference type="AlphaFoldDB" id="A0A1X9NBX4"/>
<keyword evidence="9" id="KW-1185">Reference proteome</keyword>
<dbReference type="SMART" id="SM00091">
    <property type="entry name" value="PAS"/>
    <property type="match status" value="1"/>
</dbReference>
<evidence type="ECO:0000256" key="3">
    <source>
        <dbReference type="ARBA" id="ARBA00022553"/>
    </source>
</evidence>
<dbReference type="Pfam" id="PF02518">
    <property type="entry name" value="HATPase_c"/>
    <property type="match status" value="1"/>
</dbReference>
<dbReference type="InterPro" id="IPR003661">
    <property type="entry name" value="HisK_dim/P_dom"/>
</dbReference>
<dbReference type="PRINTS" id="PR00344">
    <property type="entry name" value="BCTRLSENSOR"/>
</dbReference>
<evidence type="ECO:0000256" key="4">
    <source>
        <dbReference type="PROSITE-ProRule" id="PRU00169"/>
    </source>
</evidence>
<dbReference type="PROSITE" id="PS50110">
    <property type="entry name" value="RESPONSE_REGULATORY"/>
    <property type="match status" value="1"/>
</dbReference>
<dbReference type="PROSITE" id="PS50112">
    <property type="entry name" value="PAS"/>
    <property type="match status" value="1"/>
</dbReference>
<feature type="domain" description="Histidine kinase" evidence="5">
    <location>
        <begin position="302"/>
        <end position="516"/>
    </location>
</feature>
<dbReference type="PROSITE" id="PS50109">
    <property type="entry name" value="HIS_KIN"/>
    <property type="match status" value="1"/>
</dbReference>
<reference evidence="8 9" key="1">
    <citation type="submission" date="2016-11" db="EMBL/GenBank/DDBJ databases">
        <title>Trade-off between light-utilization and light-protection in marine flavobacteria.</title>
        <authorList>
            <person name="Kumagai Y."/>
        </authorList>
    </citation>
    <scope>NUCLEOTIDE SEQUENCE [LARGE SCALE GENOMIC DNA]</scope>
    <source>
        <strain evidence="8 9">NBRC 107125</strain>
    </source>
</reference>
<evidence type="ECO:0000259" key="7">
    <source>
        <dbReference type="PROSITE" id="PS50112"/>
    </source>
</evidence>
<dbReference type="Gene3D" id="3.30.450.20">
    <property type="entry name" value="PAS domain"/>
    <property type="match status" value="1"/>
</dbReference>
<feature type="domain" description="PAS" evidence="7">
    <location>
        <begin position="149"/>
        <end position="204"/>
    </location>
</feature>
<dbReference type="PANTHER" id="PTHR43547:SF2">
    <property type="entry name" value="HYBRID SIGNAL TRANSDUCTION HISTIDINE KINASE C"/>
    <property type="match status" value="1"/>
</dbReference>
<dbReference type="Gene3D" id="1.10.287.130">
    <property type="match status" value="1"/>
</dbReference>
<dbReference type="InterPro" id="IPR004358">
    <property type="entry name" value="Sig_transdc_His_kin-like_C"/>
</dbReference>
<dbReference type="SMART" id="SM00448">
    <property type="entry name" value="REC"/>
    <property type="match status" value="1"/>
</dbReference>
<dbReference type="InterPro" id="IPR000014">
    <property type="entry name" value="PAS"/>
</dbReference>
<dbReference type="GO" id="GO:0006355">
    <property type="term" value="P:regulation of DNA-templated transcription"/>
    <property type="evidence" value="ECO:0007669"/>
    <property type="project" value="InterPro"/>
</dbReference>
<dbReference type="SMART" id="SM00387">
    <property type="entry name" value="HATPase_c"/>
    <property type="match status" value="1"/>
</dbReference>
<dbReference type="KEGG" id="osg:BST96_10675"/>
<keyword evidence="8" id="KW-0418">Kinase</keyword>
<keyword evidence="3 4" id="KW-0597">Phosphoprotein</keyword>
<dbReference type="InterPro" id="IPR011006">
    <property type="entry name" value="CheY-like_superfamily"/>
</dbReference>
<evidence type="ECO:0000256" key="1">
    <source>
        <dbReference type="ARBA" id="ARBA00000085"/>
    </source>
</evidence>
<dbReference type="InterPro" id="IPR036097">
    <property type="entry name" value="HisK_dim/P_sf"/>
</dbReference>
<proteinExistence type="predicted"/>
<comment type="catalytic activity">
    <reaction evidence="1">
        <text>ATP + protein L-histidine = ADP + protein N-phospho-L-histidine.</text>
        <dbReference type="EC" id="2.7.13.3"/>
    </reaction>
</comment>
<dbReference type="Proteomes" id="UP000193450">
    <property type="component" value="Chromosome"/>
</dbReference>
<dbReference type="STRING" id="716816.BST96_10675"/>
<dbReference type="InterPro" id="IPR036890">
    <property type="entry name" value="HATPase_C_sf"/>
</dbReference>
<dbReference type="PANTHER" id="PTHR43547">
    <property type="entry name" value="TWO-COMPONENT HISTIDINE KINASE"/>
    <property type="match status" value="1"/>
</dbReference>
<dbReference type="InterPro" id="IPR005467">
    <property type="entry name" value="His_kinase_dom"/>
</dbReference>
<sequence length="516" mass="57279">MSDLSIPQEQEESVLERVLLVDDNPINLQILHKTLSNGGYQLLTAEDGETAVQIATETKPSLILLDIMMPGMDGYEVCQILKSNPDTADIAVIFLSALEDSSAKVKGFTVGGVDYISKPFQVDEVVARVRNHIKIHRLERQLARRNIELESENHQILNAVSEGIIGLDKDGRITMLNPSATVICGWAVADCLGEQLTALRLFEVDENIEMQEHQILPYRSYRMGQSAHSDMEMIRRRDNSFLPIAITSTPRAEGGAVIVFRDISEWVDSEEALRIAREELESQRQNIAHMERLNTTGAMAAGIAHEVNQPLTAISNYSRVAKRLLEQEQLQREQLIELLDKLDVQSQRASEVIQRMRSYVKKPSGALFEVDVNEMIREVIALAEVDSRINDVSVHFEPQHHLPRLSLDVVQIQQVALNLIRNAMEATAVANSSSQGVMVKTEQQGNTIVVHVIDHGVGIALGEEDQLFNPFYTTKANGMGIGLSICQSIIQAQGGTIGFLRNPQGGATFYFSLPLA</sequence>
<evidence type="ECO:0000259" key="5">
    <source>
        <dbReference type="PROSITE" id="PS50109"/>
    </source>
</evidence>
<dbReference type="NCBIfam" id="TIGR00229">
    <property type="entry name" value="sensory_box"/>
    <property type="match status" value="1"/>
</dbReference>
<dbReference type="Gene3D" id="3.40.50.2300">
    <property type="match status" value="1"/>
</dbReference>
<keyword evidence="8" id="KW-0808">Transferase</keyword>
<dbReference type="CDD" id="cd00082">
    <property type="entry name" value="HisKA"/>
    <property type="match status" value="1"/>
</dbReference>